<organism evidence="5 6">
    <name type="scientific">Komagataeibacter saccharivorans</name>
    <dbReference type="NCBI Taxonomy" id="265959"/>
    <lineage>
        <taxon>Bacteria</taxon>
        <taxon>Pseudomonadati</taxon>
        <taxon>Pseudomonadota</taxon>
        <taxon>Alphaproteobacteria</taxon>
        <taxon>Acetobacterales</taxon>
        <taxon>Acetobacteraceae</taxon>
        <taxon>Komagataeibacter</taxon>
    </lineage>
</organism>
<evidence type="ECO:0000259" key="4">
    <source>
        <dbReference type="PROSITE" id="PS50893"/>
    </source>
</evidence>
<dbReference type="EMBL" id="CP023037">
    <property type="protein sequence ID" value="AXY23911.1"/>
    <property type="molecule type" value="Genomic_DNA"/>
</dbReference>
<gene>
    <name evidence="5" type="primary">cysA</name>
    <name evidence="5" type="ORF">CD178_03167</name>
</gene>
<dbReference type="PROSITE" id="PS00211">
    <property type="entry name" value="ABC_TRANSPORTER_1"/>
    <property type="match status" value="1"/>
</dbReference>
<dbReference type="FunFam" id="3.40.50.300:FF:000425">
    <property type="entry name" value="Probable ABC transporter, ATP-binding subunit"/>
    <property type="match status" value="1"/>
</dbReference>
<keyword evidence="6" id="KW-1185">Reference proteome</keyword>
<dbReference type="GO" id="GO:0016887">
    <property type="term" value="F:ATP hydrolysis activity"/>
    <property type="evidence" value="ECO:0007669"/>
    <property type="project" value="InterPro"/>
</dbReference>
<geneLocation type="plasmid" evidence="5 6">
    <name>unnamed1</name>
</geneLocation>
<evidence type="ECO:0000256" key="3">
    <source>
        <dbReference type="ARBA" id="ARBA00022840"/>
    </source>
</evidence>
<dbReference type="InterPro" id="IPR003439">
    <property type="entry name" value="ABC_transporter-like_ATP-bd"/>
</dbReference>
<dbReference type="GO" id="GO:0015697">
    <property type="term" value="P:quaternary ammonium group transport"/>
    <property type="evidence" value="ECO:0007669"/>
    <property type="project" value="UniProtKB-ARBA"/>
</dbReference>
<dbReference type="PANTHER" id="PTHR42781:SF4">
    <property type="entry name" value="SPERMIDINE_PUTRESCINE IMPORT ATP-BINDING PROTEIN POTA"/>
    <property type="match status" value="1"/>
</dbReference>
<dbReference type="InterPro" id="IPR050093">
    <property type="entry name" value="ABC_SmlMolc_Importer"/>
</dbReference>
<keyword evidence="3 5" id="KW-0067">ATP-binding</keyword>
<dbReference type="EC" id="3.6.3.25" evidence="5"/>
<keyword evidence="5" id="KW-0378">Hydrolase</keyword>
<proteinExistence type="predicted"/>
<dbReference type="KEGG" id="ksc:CD178_03167"/>
<dbReference type="SMART" id="SM00382">
    <property type="entry name" value="AAA"/>
    <property type="match status" value="1"/>
</dbReference>
<name>A0A347WGB8_9PROT</name>
<protein>
    <submittedName>
        <fullName evidence="5">Sulfate/thiosulfate import ATP-binding protein CysA</fullName>
        <ecNumber evidence="5">3.6.3.25</ecNumber>
    </submittedName>
</protein>
<evidence type="ECO:0000313" key="5">
    <source>
        <dbReference type="EMBL" id="AXY23911.1"/>
    </source>
</evidence>
<evidence type="ECO:0000313" key="6">
    <source>
        <dbReference type="Proteomes" id="UP000264120"/>
    </source>
</evidence>
<dbReference type="OrthoDB" id="9802264at2"/>
<sequence length="365" mass="39531">MSVHLDHIIRVSPQNGRPIVNDVSLTVEDGSFTALVGPSGAGKTSLLRVIAGLDGHQGGTVSIDGARVDNVNARDRNIGFVFQHYALFAHMTVAANIGFGLSIRPRRSRPGRAEIERRVAELLELMQLSGMGSRYPHELSGGQRQRVALARALATEPRVLLLDEPFGALDPVVRRQIRGWLRDLHERLGLTTILVTHDRQEATELADTIALMRHGRVVQTGTAQQLEDTPADPFVMEFTGDVIRIPGRIDRGLFVADMPDIRAFAANAADGRGEVLIRPADIRLLPDAGSAMAWLRQTRGMIGTYDFTTGTQTLRFETVIPAGAAPIIVNCALDISAGRIAQGDGWIERQETGVAQPATPQSTGP</sequence>
<dbReference type="PANTHER" id="PTHR42781">
    <property type="entry name" value="SPERMIDINE/PUTRESCINE IMPORT ATP-BINDING PROTEIN POTA"/>
    <property type="match status" value="1"/>
</dbReference>
<feature type="domain" description="ABC transporter" evidence="4">
    <location>
        <begin position="3"/>
        <end position="239"/>
    </location>
</feature>
<dbReference type="InterPro" id="IPR017871">
    <property type="entry name" value="ABC_transporter-like_CS"/>
</dbReference>
<dbReference type="GO" id="GO:0005524">
    <property type="term" value="F:ATP binding"/>
    <property type="evidence" value="ECO:0007669"/>
    <property type="project" value="UniProtKB-KW"/>
</dbReference>
<dbReference type="InterPro" id="IPR027417">
    <property type="entry name" value="P-loop_NTPase"/>
</dbReference>
<dbReference type="Pfam" id="PF00005">
    <property type="entry name" value="ABC_tran"/>
    <property type="match status" value="1"/>
</dbReference>
<dbReference type="PROSITE" id="PS50893">
    <property type="entry name" value="ABC_TRANSPORTER_2"/>
    <property type="match status" value="1"/>
</dbReference>
<keyword evidence="2" id="KW-0547">Nucleotide-binding</keyword>
<dbReference type="Gene3D" id="3.40.50.300">
    <property type="entry name" value="P-loop containing nucleotide triphosphate hydrolases"/>
    <property type="match status" value="1"/>
</dbReference>
<dbReference type="Proteomes" id="UP000264120">
    <property type="component" value="Plasmid unnamed1"/>
</dbReference>
<accession>A0A347WGB8</accession>
<evidence type="ECO:0000256" key="1">
    <source>
        <dbReference type="ARBA" id="ARBA00022448"/>
    </source>
</evidence>
<dbReference type="AlphaFoldDB" id="A0A347WGB8"/>
<reference evidence="5 6" key="1">
    <citation type="submission" date="2017-08" db="EMBL/GenBank/DDBJ databases">
        <title>Complete genome sequence of Gluconacetobacter saccharivorans CV1 isolated from Fermented Vinegar.</title>
        <authorList>
            <person name="Kim S.-Y."/>
        </authorList>
    </citation>
    <scope>NUCLEOTIDE SEQUENCE [LARGE SCALE GENOMIC DNA]</scope>
    <source>
        <strain evidence="5 6">CV1</strain>
        <plasmid evidence="5 6">unnamed1</plasmid>
    </source>
</reference>
<dbReference type="InterPro" id="IPR003593">
    <property type="entry name" value="AAA+_ATPase"/>
</dbReference>
<keyword evidence="1" id="KW-0813">Transport</keyword>
<keyword evidence="5" id="KW-0614">Plasmid</keyword>
<dbReference type="SUPFAM" id="SSF52540">
    <property type="entry name" value="P-loop containing nucleoside triphosphate hydrolases"/>
    <property type="match status" value="1"/>
</dbReference>
<dbReference type="RefSeq" id="WP_110547345.1">
    <property type="nucleotide sequence ID" value="NZ_CALCQY010000042.1"/>
</dbReference>
<evidence type="ECO:0000256" key="2">
    <source>
        <dbReference type="ARBA" id="ARBA00022741"/>
    </source>
</evidence>